<organism evidence="1 2">
    <name type="scientific">Rickenella mellea</name>
    <dbReference type="NCBI Taxonomy" id="50990"/>
    <lineage>
        <taxon>Eukaryota</taxon>
        <taxon>Fungi</taxon>
        <taxon>Dikarya</taxon>
        <taxon>Basidiomycota</taxon>
        <taxon>Agaricomycotina</taxon>
        <taxon>Agaricomycetes</taxon>
        <taxon>Hymenochaetales</taxon>
        <taxon>Rickenellaceae</taxon>
        <taxon>Rickenella</taxon>
    </lineage>
</organism>
<evidence type="ECO:0000313" key="2">
    <source>
        <dbReference type="Proteomes" id="UP000294933"/>
    </source>
</evidence>
<reference evidence="1 2" key="1">
    <citation type="submission" date="2018-06" db="EMBL/GenBank/DDBJ databases">
        <title>A transcriptomic atlas of mushroom development highlights an independent origin of complex multicellularity.</title>
        <authorList>
            <consortium name="DOE Joint Genome Institute"/>
            <person name="Krizsan K."/>
            <person name="Almasi E."/>
            <person name="Merenyi Z."/>
            <person name="Sahu N."/>
            <person name="Viragh M."/>
            <person name="Koszo T."/>
            <person name="Mondo S."/>
            <person name="Kiss B."/>
            <person name="Balint B."/>
            <person name="Kues U."/>
            <person name="Barry K."/>
            <person name="Hegedus J.C."/>
            <person name="Henrissat B."/>
            <person name="Johnson J."/>
            <person name="Lipzen A."/>
            <person name="Ohm R."/>
            <person name="Nagy I."/>
            <person name="Pangilinan J."/>
            <person name="Yan J."/>
            <person name="Xiong Y."/>
            <person name="Grigoriev I.V."/>
            <person name="Hibbett D.S."/>
            <person name="Nagy L.G."/>
        </authorList>
    </citation>
    <scope>NUCLEOTIDE SEQUENCE [LARGE SCALE GENOMIC DNA]</scope>
    <source>
        <strain evidence="1 2">SZMC22713</strain>
    </source>
</reference>
<dbReference type="Proteomes" id="UP000294933">
    <property type="component" value="Unassembled WGS sequence"/>
</dbReference>
<dbReference type="GO" id="GO:0008270">
    <property type="term" value="F:zinc ion binding"/>
    <property type="evidence" value="ECO:0007669"/>
    <property type="project" value="InterPro"/>
</dbReference>
<dbReference type="AlphaFoldDB" id="A0A4Y7Q5H9"/>
<dbReference type="Gene3D" id="4.10.240.10">
    <property type="entry name" value="Zn(2)-C6 fungal-type DNA-binding domain"/>
    <property type="match status" value="1"/>
</dbReference>
<evidence type="ECO:0000313" key="1">
    <source>
        <dbReference type="EMBL" id="TDL22665.1"/>
    </source>
</evidence>
<dbReference type="GO" id="GO:0000981">
    <property type="term" value="F:DNA-binding transcription factor activity, RNA polymerase II-specific"/>
    <property type="evidence" value="ECO:0007669"/>
    <property type="project" value="InterPro"/>
</dbReference>
<dbReference type="EMBL" id="ML170174">
    <property type="protein sequence ID" value="TDL22665.1"/>
    <property type="molecule type" value="Genomic_DNA"/>
</dbReference>
<protein>
    <submittedName>
        <fullName evidence="1">Uncharacterized protein</fullName>
    </submittedName>
</protein>
<name>A0A4Y7Q5H9_9AGAM</name>
<keyword evidence="2" id="KW-1185">Reference proteome</keyword>
<dbReference type="OrthoDB" id="39175at2759"/>
<gene>
    <name evidence="1" type="ORF">BD410DRAFT_788493</name>
</gene>
<proteinExistence type="predicted"/>
<accession>A0A4Y7Q5H9</accession>
<dbReference type="VEuPathDB" id="FungiDB:BD410DRAFT_788493"/>
<sequence>MRCEGPDNPPCSRCKLAGTECVFEKVIKTEADTPTSVELVLSFSPYVYGLQLAQVAFETSRTKSSP</sequence>
<dbReference type="InterPro" id="IPR036864">
    <property type="entry name" value="Zn2-C6_fun-type_DNA-bd_sf"/>
</dbReference>